<dbReference type="AlphaFoldDB" id="A7EMB6"/>
<protein>
    <submittedName>
        <fullName evidence="1">Uncharacterized protein</fullName>
    </submittedName>
</protein>
<proteinExistence type="predicted"/>
<dbReference type="EMBL" id="CH476628">
    <property type="protein sequence ID" value="EDO03982.1"/>
    <property type="molecule type" value="Genomic_DNA"/>
</dbReference>
<keyword evidence="2" id="KW-1185">Reference proteome</keyword>
<evidence type="ECO:0000313" key="1">
    <source>
        <dbReference type="EMBL" id="EDO03982.1"/>
    </source>
</evidence>
<accession>A7EMB6</accession>
<dbReference type="GeneID" id="5488545"/>
<sequence length="96" mass="10784">MCRAGNHYRVSRMLQYVPEHLHLLVIAEALGADTFAQTRSSCSILHSEVRPAGPKGKRVRWEADEHETIDASSDSGTVFYKTQKVLGFLRPERASD</sequence>
<gene>
    <name evidence="1" type="ORF">SS1G_06464</name>
</gene>
<dbReference type="KEGG" id="ssl:SS1G_06464"/>
<reference evidence="2" key="1">
    <citation type="journal article" date="2011" name="PLoS Genet.">
        <title>Genomic analysis of the necrotrophic fungal pathogens Sclerotinia sclerotiorum and Botrytis cinerea.</title>
        <authorList>
            <person name="Amselem J."/>
            <person name="Cuomo C.A."/>
            <person name="van Kan J.A."/>
            <person name="Viaud M."/>
            <person name="Benito E.P."/>
            <person name="Couloux A."/>
            <person name="Coutinho P.M."/>
            <person name="de Vries R.P."/>
            <person name="Dyer P.S."/>
            <person name="Fillinger S."/>
            <person name="Fournier E."/>
            <person name="Gout L."/>
            <person name="Hahn M."/>
            <person name="Kohn L."/>
            <person name="Lapalu N."/>
            <person name="Plummer K.M."/>
            <person name="Pradier J.M."/>
            <person name="Quevillon E."/>
            <person name="Sharon A."/>
            <person name="Simon A."/>
            <person name="ten Have A."/>
            <person name="Tudzynski B."/>
            <person name="Tudzynski P."/>
            <person name="Wincker P."/>
            <person name="Andrew M."/>
            <person name="Anthouard V."/>
            <person name="Beever R.E."/>
            <person name="Beffa R."/>
            <person name="Benoit I."/>
            <person name="Bouzid O."/>
            <person name="Brault B."/>
            <person name="Chen Z."/>
            <person name="Choquer M."/>
            <person name="Collemare J."/>
            <person name="Cotton P."/>
            <person name="Danchin E.G."/>
            <person name="Da Silva C."/>
            <person name="Gautier A."/>
            <person name="Giraud C."/>
            <person name="Giraud T."/>
            <person name="Gonzalez C."/>
            <person name="Grossetete S."/>
            <person name="Guldener U."/>
            <person name="Henrissat B."/>
            <person name="Howlett B.J."/>
            <person name="Kodira C."/>
            <person name="Kretschmer M."/>
            <person name="Lappartient A."/>
            <person name="Leroch M."/>
            <person name="Levis C."/>
            <person name="Mauceli E."/>
            <person name="Neuveglise C."/>
            <person name="Oeser B."/>
            <person name="Pearson M."/>
            <person name="Poulain J."/>
            <person name="Poussereau N."/>
            <person name="Quesneville H."/>
            <person name="Rascle C."/>
            <person name="Schumacher J."/>
            <person name="Segurens B."/>
            <person name="Sexton A."/>
            <person name="Silva E."/>
            <person name="Sirven C."/>
            <person name="Soanes D.M."/>
            <person name="Talbot N.J."/>
            <person name="Templeton M."/>
            <person name="Yandava C."/>
            <person name="Yarden O."/>
            <person name="Zeng Q."/>
            <person name="Rollins J.A."/>
            <person name="Lebrun M.H."/>
            <person name="Dickman M."/>
        </authorList>
    </citation>
    <scope>NUCLEOTIDE SEQUENCE [LARGE SCALE GENOMIC DNA]</scope>
    <source>
        <strain evidence="2">ATCC 18683 / 1980 / Ss-1</strain>
    </source>
</reference>
<dbReference type="RefSeq" id="XP_001592224.1">
    <property type="nucleotide sequence ID" value="XM_001592174.1"/>
</dbReference>
<evidence type="ECO:0000313" key="2">
    <source>
        <dbReference type="Proteomes" id="UP000001312"/>
    </source>
</evidence>
<dbReference type="InParanoid" id="A7EMB6"/>
<organism evidence="1 2">
    <name type="scientific">Sclerotinia sclerotiorum (strain ATCC 18683 / 1980 / Ss-1)</name>
    <name type="common">White mold</name>
    <name type="synonym">Whetzelinia sclerotiorum</name>
    <dbReference type="NCBI Taxonomy" id="665079"/>
    <lineage>
        <taxon>Eukaryota</taxon>
        <taxon>Fungi</taxon>
        <taxon>Dikarya</taxon>
        <taxon>Ascomycota</taxon>
        <taxon>Pezizomycotina</taxon>
        <taxon>Leotiomycetes</taxon>
        <taxon>Helotiales</taxon>
        <taxon>Sclerotiniaceae</taxon>
        <taxon>Sclerotinia</taxon>
    </lineage>
</organism>
<dbReference type="Proteomes" id="UP000001312">
    <property type="component" value="Unassembled WGS sequence"/>
</dbReference>
<name>A7EMB6_SCLS1</name>